<name>A0A150X0X8_9BACT</name>
<proteinExistence type="predicted"/>
<dbReference type="AlphaFoldDB" id="A0A150X0X8"/>
<dbReference type="EMBL" id="LRDB01000051">
    <property type="protein sequence ID" value="KYG72381.1"/>
    <property type="molecule type" value="Genomic_DNA"/>
</dbReference>
<evidence type="ECO:0000313" key="2">
    <source>
        <dbReference type="Proteomes" id="UP000075615"/>
    </source>
</evidence>
<organism evidence="1 2">
    <name type="scientific">Roseivirga echinicomitans</name>
    <dbReference type="NCBI Taxonomy" id="296218"/>
    <lineage>
        <taxon>Bacteria</taxon>
        <taxon>Pseudomonadati</taxon>
        <taxon>Bacteroidota</taxon>
        <taxon>Cytophagia</taxon>
        <taxon>Cytophagales</taxon>
        <taxon>Roseivirgaceae</taxon>
        <taxon>Roseivirga</taxon>
    </lineage>
</organism>
<sequence>MVNQFSCSLVAAILSHRNKNYQNMKKSITSKLTLKSAIMALIAGIIFFTSCSSDDADEPVVFVIDEGDAAEFVAVVLSVNTYGFSANAIHVSEVVADNMTCGSQSQDSEIIKKTSLDGTVTYNYAFDESYTYSCDVPGGSVTYSFLAEQQLSTASSYVDSDISGIWTVSDIDNSEPSYMLSGIYKQNSDRDLTTDELPSAFITTDLYFTDLKIEKETGYLIGGTSQFELAWRQIDSDGQVFQGTINFSDPEATEVIFTDGGTYVLNMLTGEITKAQ</sequence>
<keyword evidence="2" id="KW-1185">Reference proteome</keyword>
<gene>
    <name evidence="1" type="ORF">AWN68_11485</name>
</gene>
<accession>A0A150X0X8</accession>
<dbReference type="Proteomes" id="UP000075615">
    <property type="component" value="Unassembled WGS sequence"/>
</dbReference>
<comment type="caution">
    <text evidence="1">The sequence shown here is derived from an EMBL/GenBank/DDBJ whole genome shotgun (WGS) entry which is preliminary data.</text>
</comment>
<evidence type="ECO:0000313" key="1">
    <source>
        <dbReference type="EMBL" id="KYG72381.1"/>
    </source>
</evidence>
<protein>
    <submittedName>
        <fullName evidence="1">Uncharacterized protein</fullName>
    </submittedName>
</protein>
<reference evidence="1 2" key="1">
    <citation type="submission" date="2016-01" db="EMBL/GenBank/DDBJ databases">
        <title>Genome sequencing of Roseivirga echinicomitans KMM 6058.</title>
        <authorList>
            <person name="Selvaratnam C."/>
            <person name="Thevarajoo S."/>
            <person name="Goh K.M."/>
            <person name="Ee R."/>
            <person name="Chan K.-G."/>
            <person name="Chong C.S."/>
        </authorList>
    </citation>
    <scope>NUCLEOTIDE SEQUENCE [LARGE SCALE GENOMIC DNA]</scope>
    <source>
        <strain evidence="1 2">KMM 6058</strain>
    </source>
</reference>